<evidence type="ECO:0000256" key="12">
    <source>
        <dbReference type="SAM" id="Phobius"/>
    </source>
</evidence>
<evidence type="ECO:0000256" key="8">
    <source>
        <dbReference type="ARBA" id="ARBA00022679"/>
    </source>
</evidence>
<evidence type="ECO:0000256" key="3">
    <source>
        <dbReference type="ARBA" id="ARBA00009337"/>
    </source>
</evidence>
<dbReference type="STRING" id="888061.AXF15_10505"/>
<evidence type="ECO:0000256" key="2">
    <source>
        <dbReference type="ARBA" id="ARBA00005001"/>
    </source>
</evidence>
<comment type="pathway">
    <text evidence="2">Glycan metabolism; osmoregulated periplasmic glucan (OPG) biosynthesis.</text>
</comment>
<dbReference type="InterPro" id="IPR050321">
    <property type="entry name" value="Glycosyltr_2/OpgH_subfam"/>
</dbReference>
<dbReference type="InterPro" id="IPR029044">
    <property type="entry name" value="Nucleotide-diphossugar_trans"/>
</dbReference>
<dbReference type="EMBL" id="CP014230">
    <property type="protein sequence ID" value="AMD93486.1"/>
    <property type="molecule type" value="Genomic_DNA"/>
</dbReference>
<evidence type="ECO:0000259" key="13">
    <source>
        <dbReference type="Pfam" id="PF13632"/>
    </source>
</evidence>
<dbReference type="Pfam" id="PF13632">
    <property type="entry name" value="Glyco_trans_2_3"/>
    <property type="match status" value="1"/>
</dbReference>
<dbReference type="GO" id="GO:0005886">
    <property type="term" value="C:plasma membrane"/>
    <property type="evidence" value="ECO:0007669"/>
    <property type="project" value="UniProtKB-SubCell"/>
</dbReference>
<feature type="transmembrane region" description="Helical" evidence="12">
    <location>
        <begin position="372"/>
        <end position="392"/>
    </location>
</feature>
<evidence type="ECO:0000256" key="10">
    <source>
        <dbReference type="ARBA" id="ARBA00022989"/>
    </source>
</evidence>
<keyword evidence="15" id="KW-1185">Reference proteome</keyword>
<accession>A0A109W6B6</accession>
<keyword evidence="11 12" id="KW-0472">Membrane</keyword>
<dbReference type="Proteomes" id="UP000063964">
    <property type="component" value="Chromosome"/>
</dbReference>
<dbReference type="KEGG" id="doa:AXF15_10505"/>
<dbReference type="OrthoDB" id="9775281at2"/>
<comment type="similarity">
    <text evidence="3">Belongs to the glycosyltransferase 2 family. OpgH subfamily.</text>
</comment>
<evidence type="ECO:0000256" key="1">
    <source>
        <dbReference type="ARBA" id="ARBA00004429"/>
    </source>
</evidence>
<feature type="transmembrane region" description="Helical" evidence="12">
    <location>
        <begin position="515"/>
        <end position="536"/>
    </location>
</feature>
<dbReference type="NCBIfam" id="NF003962">
    <property type="entry name" value="PRK05454.2-5"/>
    <property type="match status" value="1"/>
</dbReference>
<feature type="transmembrane region" description="Helical" evidence="12">
    <location>
        <begin position="427"/>
        <end position="449"/>
    </location>
</feature>
<keyword evidence="10 12" id="KW-1133">Transmembrane helix</keyword>
<gene>
    <name evidence="14" type="ORF">AXF15_10505</name>
</gene>
<dbReference type="GO" id="GO:0016758">
    <property type="term" value="F:hexosyltransferase activity"/>
    <property type="evidence" value="ECO:0007669"/>
    <property type="project" value="TreeGrafter"/>
</dbReference>
<dbReference type="NCBIfam" id="NF003958">
    <property type="entry name" value="PRK05454.2-1"/>
    <property type="match status" value="1"/>
</dbReference>
<evidence type="ECO:0000256" key="9">
    <source>
        <dbReference type="ARBA" id="ARBA00022692"/>
    </source>
</evidence>
<evidence type="ECO:0000256" key="5">
    <source>
        <dbReference type="ARBA" id="ARBA00022475"/>
    </source>
</evidence>
<protein>
    <recommendedName>
        <fullName evidence="4">Glucans biosynthesis glucosyltransferase H</fullName>
    </recommendedName>
</protein>
<keyword evidence="6" id="KW-0997">Cell inner membrane</keyword>
<evidence type="ECO:0000256" key="6">
    <source>
        <dbReference type="ARBA" id="ARBA00022519"/>
    </source>
</evidence>
<name>A0A109W6B6_9BACT</name>
<keyword evidence="9 12" id="KW-0812">Transmembrane</keyword>
<dbReference type="AlphaFoldDB" id="A0A109W6B6"/>
<dbReference type="SUPFAM" id="SSF53448">
    <property type="entry name" value="Nucleotide-diphospho-sugar transferases"/>
    <property type="match status" value="1"/>
</dbReference>
<dbReference type="Gene3D" id="3.90.550.10">
    <property type="entry name" value="Spore Coat Polysaccharide Biosynthesis Protein SpsA, Chain A"/>
    <property type="match status" value="1"/>
</dbReference>
<organism evidence="14 15">
    <name type="scientific">Desulfomicrobium orale DSM 12838</name>
    <dbReference type="NCBI Taxonomy" id="888061"/>
    <lineage>
        <taxon>Bacteria</taxon>
        <taxon>Pseudomonadati</taxon>
        <taxon>Thermodesulfobacteriota</taxon>
        <taxon>Desulfovibrionia</taxon>
        <taxon>Desulfovibrionales</taxon>
        <taxon>Desulfomicrobiaceae</taxon>
        <taxon>Desulfomicrobium</taxon>
    </lineage>
</organism>
<feature type="transmembrane region" description="Helical" evidence="12">
    <location>
        <begin position="542"/>
        <end position="561"/>
    </location>
</feature>
<evidence type="ECO:0000256" key="4">
    <source>
        <dbReference type="ARBA" id="ARBA00020585"/>
    </source>
</evidence>
<evidence type="ECO:0000256" key="11">
    <source>
        <dbReference type="ARBA" id="ARBA00023136"/>
    </source>
</evidence>
<keyword evidence="8 14" id="KW-0808">Transferase</keyword>
<sequence length="698" mass="79691">MSREFLNEPWRKVASRRRLFLLALVLVPSIAAASVMGTLLPHKGATWLEVAIVFTFCVLFVWISLGFWTALAGFWTLLKKDDRFAVSRVQTEEDAPIRPHVKTAILFPVCNEDPERIMAGIYAVWRSLQRLGTEDSFDIHILSDSNDPDRWVQEEAAWNRLCTDLGVHGHIFYRRRRINLKRKSGNVADFCRRYGAHYTYMIVFDADSVMTGEILVRMVHIMERRRNVGILQTAPACTGRETLIARAQQFANRAYGPMYAAGLHHWFLGDAQFWGHNAIIRVQPFIRHCALGRLPGRPPLGGDILSHDFVESALMRRAGYSVWLAYDLEGSYEEVPPNLLNELKRDRRWCQGNLQHLRLVFTRGIFPGHRALFLNGVMSYGSALLWFLFLALSTTEAILEALVRPDYFMQSKTLFPVWPVWDPTPGITLLASTALVLFLPKLCAFFLILLKGRRRLFGGFFGLTGSIISEVALSTLLAPVRMLFHSKYVFLTLLGMGIGWGTQQRDDEGTSFWDAFRFHGGGTLLAFVWGSALFLINRVFFWWSSPLIFSLLLSIPISMLTSRAEVGRFFRALRIFITPEETKKPGEYQDIEAYLEEKDRQGLPLGMRAEDGFARAAADPGVNALHRTLLRGPRSLDPKIRQRREKLLEKALKTGPEGLSKKEKKELLYDAECMARLHEQIWELPGNTLLERWKVRSG</sequence>
<feature type="domain" description="Glycosyltransferase 2-like" evidence="13">
    <location>
        <begin position="202"/>
        <end position="394"/>
    </location>
</feature>
<dbReference type="InterPro" id="IPR001173">
    <property type="entry name" value="Glyco_trans_2-like"/>
</dbReference>
<dbReference type="CDD" id="cd04191">
    <property type="entry name" value="Glucan_BSP_MdoH"/>
    <property type="match status" value="1"/>
</dbReference>
<comment type="subcellular location">
    <subcellularLocation>
        <location evidence="1">Cell inner membrane</location>
        <topology evidence="1">Multi-pass membrane protein</topology>
    </subcellularLocation>
</comment>
<feature type="transmembrane region" description="Helical" evidence="12">
    <location>
        <begin position="456"/>
        <end position="478"/>
    </location>
</feature>
<reference evidence="15" key="1">
    <citation type="submission" date="2016-02" db="EMBL/GenBank/DDBJ databases">
        <authorList>
            <person name="Holder M.E."/>
            <person name="Ajami N.J."/>
            <person name="Petrosino J.F."/>
        </authorList>
    </citation>
    <scope>NUCLEOTIDE SEQUENCE [LARGE SCALE GENOMIC DNA]</scope>
    <source>
        <strain evidence="15">DSM 12838</strain>
    </source>
</reference>
<feature type="transmembrane region" description="Helical" evidence="12">
    <location>
        <begin position="51"/>
        <end position="78"/>
    </location>
</feature>
<evidence type="ECO:0000313" key="15">
    <source>
        <dbReference type="Proteomes" id="UP000063964"/>
    </source>
</evidence>
<dbReference type="RefSeq" id="WP_066607100.1">
    <property type="nucleotide sequence ID" value="NZ_CP014230.1"/>
</dbReference>
<keyword evidence="5" id="KW-1003">Cell membrane</keyword>
<proteinExistence type="inferred from homology"/>
<evidence type="ECO:0000256" key="7">
    <source>
        <dbReference type="ARBA" id="ARBA00022676"/>
    </source>
</evidence>
<dbReference type="PANTHER" id="PTHR43867">
    <property type="entry name" value="CELLULOSE SYNTHASE CATALYTIC SUBUNIT A [UDP-FORMING]"/>
    <property type="match status" value="1"/>
</dbReference>
<keyword evidence="7" id="KW-0328">Glycosyltransferase</keyword>
<evidence type="ECO:0000313" key="14">
    <source>
        <dbReference type="EMBL" id="AMD93486.1"/>
    </source>
</evidence>
<dbReference type="PANTHER" id="PTHR43867:SF5">
    <property type="entry name" value="GLUCANS BIOSYNTHESIS GLUCOSYLTRANSFERASE H"/>
    <property type="match status" value="1"/>
</dbReference>